<organism evidence="30 31">
    <name type="scientific">Pomacea canaliculata</name>
    <name type="common">Golden apple snail</name>
    <dbReference type="NCBI Taxonomy" id="400727"/>
    <lineage>
        <taxon>Eukaryota</taxon>
        <taxon>Metazoa</taxon>
        <taxon>Spiralia</taxon>
        <taxon>Lophotrochozoa</taxon>
        <taxon>Mollusca</taxon>
        <taxon>Gastropoda</taxon>
        <taxon>Caenogastropoda</taxon>
        <taxon>Architaenioglossa</taxon>
        <taxon>Ampullarioidea</taxon>
        <taxon>Ampullariidae</taxon>
        <taxon>Pomacea</taxon>
    </lineage>
</organism>
<evidence type="ECO:0000256" key="24">
    <source>
        <dbReference type="ARBA" id="ARBA00048879"/>
    </source>
</evidence>
<dbReference type="OrthoDB" id="3064516at2759"/>
<evidence type="ECO:0000256" key="6">
    <source>
        <dbReference type="ARBA" id="ARBA00022833"/>
    </source>
</evidence>
<feature type="active site" description="Proton acceptor" evidence="27">
    <location>
        <position position="220"/>
    </location>
</feature>
<dbReference type="GO" id="GO:0004046">
    <property type="term" value="F:aminoacylase activity"/>
    <property type="evidence" value="ECO:0007669"/>
    <property type="project" value="UniProtKB-EC"/>
</dbReference>
<dbReference type="Pfam" id="PF07687">
    <property type="entry name" value="M20_dimer"/>
    <property type="match status" value="1"/>
</dbReference>
<dbReference type="Pfam" id="PF01546">
    <property type="entry name" value="Peptidase_M20"/>
    <property type="match status" value="1"/>
</dbReference>
<comment type="catalytic activity">
    <reaction evidence="26">
        <text>N-(9Z-octadecenoyl)-L-lysine + H2O = L-lysine + (9Z)-octadecenoate</text>
        <dbReference type="Rhea" id="RHEA:64192"/>
        <dbReference type="ChEBI" id="CHEBI:15377"/>
        <dbReference type="ChEBI" id="CHEBI:30823"/>
        <dbReference type="ChEBI" id="CHEBI:32551"/>
        <dbReference type="ChEBI" id="CHEBI:149731"/>
    </reaction>
    <physiologicalReaction direction="left-to-right" evidence="26">
        <dbReference type="Rhea" id="RHEA:64193"/>
    </physiologicalReaction>
</comment>
<evidence type="ECO:0000256" key="22">
    <source>
        <dbReference type="ARBA" id="ARBA00048827"/>
    </source>
</evidence>
<comment type="catalytic activity">
    <reaction evidence="9">
        <text>(9Z)-octadecenoate + glycine = N-(9Z-octadecenoyl)glycine + H2O</text>
        <dbReference type="Rhea" id="RHEA:51316"/>
        <dbReference type="ChEBI" id="CHEBI:15377"/>
        <dbReference type="ChEBI" id="CHEBI:30823"/>
        <dbReference type="ChEBI" id="CHEBI:57305"/>
        <dbReference type="ChEBI" id="CHEBI:133992"/>
    </reaction>
    <physiologicalReaction direction="right-to-left" evidence="9">
        <dbReference type="Rhea" id="RHEA:51318"/>
    </physiologicalReaction>
</comment>
<feature type="binding site" evidence="28">
    <location>
        <position position="489"/>
    </location>
    <ligand>
        <name>Zn(2+)</name>
        <dbReference type="ChEBI" id="CHEBI:29105"/>
        <label>1</label>
    </ligand>
</feature>
<dbReference type="InterPro" id="IPR011650">
    <property type="entry name" value="Peptidase_M20_dimer"/>
</dbReference>
<comment type="catalytic activity">
    <reaction evidence="17">
        <text>N-(5Z,8Z,11Z,14Z)-eicosatetraenoyl-glycine + H2O = (5Z,8Z,11Z,14Z)-eicosatetraenoate + glycine</text>
        <dbReference type="Rhea" id="RHEA:64108"/>
        <dbReference type="ChEBI" id="CHEBI:15377"/>
        <dbReference type="ChEBI" id="CHEBI:32395"/>
        <dbReference type="ChEBI" id="CHEBI:57305"/>
        <dbReference type="ChEBI" id="CHEBI:59002"/>
    </reaction>
    <physiologicalReaction direction="left-to-right" evidence="17">
        <dbReference type="Rhea" id="RHEA:64109"/>
    </physiologicalReaction>
    <physiologicalReaction direction="right-to-left" evidence="17">
        <dbReference type="Rhea" id="RHEA:64110"/>
    </physiologicalReaction>
</comment>
<dbReference type="GO" id="GO:0004181">
    <property type="term" value="F:metallocarboxypeptidase activity"/>
    <property type="evidence" value="ECO:0007669"/>
    <property type="project" value="InterPro"/>
</dbReference>
<feature type="binding site" evidence="28">
    <location>
        <position position="248"/>
    </location>
    <ligand>
        <name>Zn(2+)</name>
        <dbReference type="ChEBI" id="CHEBI:29105"/>
        <label>2</label>
    </ligand>
</feature>
<comment type="catalytic activity">
    <reaction evidence="12">
        <text>N-(9Z-octadecenoyl)-L-tyrosine + H2O = L-tyrosine + (9Z)-octadecenoate</text>
        <dbReference type="Rhea" id="RHEA:64184"/>
        <dbReference type="ChEBI" id="CHEBI:15377"/>
        <dbReference type="ChEBI" id="CHEBI:30823"/>
        <dbReference type="ChEBI" id="CHEBI:58315"/>
        <dbReference type="ChEBI" id="CHEBI:149734"/>
    </reaction>
    <physiologicalReaction direction="left-to-right" evidence="12">
        <dbReference type="Rhea" id="RHEA:64185"/>
    </physiologicalReaction>
</comment>
<evidence type="ECO:0000256" key="21">
    <source>
        <dbReference type="ARBA" id="ARBA00048822"/>
    </source>
</evidence>
<dbReference type="Proteomes" id="UP000245119">
    <property type="component" value="Linkage Group LG9"/>
</dbReference>
<evidence type="ECO:0000256" key="11">
    <source>
        <dbReference type="ARBA" id="ARBA00047723"/>
    </source>
</evidence>
<evidence type="ECO:0000256" key="4">
    <source>
        <dbReference type="ARBA" id="ARBA00022723"/>
    </source>
</evidence>
<comment type="catalytic activity">
    <reaction evidence="13">
        <text>(5Z,8Z,11Z,14Z)-eicosatetraenoate + L-phenylalanine = N-(5Z,8Z,11Z,14Z-eicosatetraenoyl)-L-phenylalanine + H2O</text>
        <dbReference type="Rhea" id="RHEA:51312"/>
        <dbReference type="ChEBI" id="CHEBI:15377"/>
        <dbReference type="ChEBI" id="CHEBI:32395"/>
        <dbReference type="ChEBI" id="CHEBI:58095"/>
        <dbReference type="ChEBI" id="CHEBI:134022"/>
    </reaction>
    <physiologicalReaction direction="left-to-right" evidence="13">
        <dbReference type="Rhea" id="RHEA:51313"/>
    </physiologicalReaction>
    <physiologicalReaction direction="right-to-left" evidence="13">
        <dbReference type="Rhea" id="RHEA:51314"/>
    </physiologicalReaction>
</comment>
<dbReference type="GO" id="GO:0006520">
    <property type="term" value="P:amino acid metabolic process"/>
    <property type="evidence" value="ECO:0007669"/>
    <property type="project" value="TreeGrafter"/>
</dbReference>
<accession>A0A2T7NTK8</accession>
<feature type="binding site" evidence="28">
    <location>
        <position position="154"/>
    </location>
    <ligand>
        <name>Zn(2+)</name>
        <dbReference type="ChEBI" id="CHEBI:29105"/>
        <label>2</label>
    </ligand>
</feature>
<feature type="binding site" evidence="28">
    <location>
        <position position="186"/>
    </location>
    <ligand>
        <name>Zn(2+)</name>
        <dbReference type="ChEBI" id="CHEBI:29105"/>
        <label>2</label>
    </ligand>
</feature>
<evidence type="ECO:0000256" key="16">
    <source>
        <dbReference type="ARBA" id="ARBA00048380"/>
    </source>
</evidence>
<dbReference type="GO" id="GO:0006508">
    <property type="term" value="P:proteolysis"/>
    <property type="evidence" value="ECO:0007669"/>
    <property type="project" value="UniProtKB-KW"/>
</dbReference>
<comment type="catalytic activity">
    <reaction evidence="16">
        <text>N-(9Z-octadecenoyl)-L-asparagine + H2O = L-asparagine + (9Z)-octadecenoate</text>
        <dbReference type="Rhea" id="RHEA:64136"/>
        <dbReference type="ChEBI" id="CHEBI:15377"/>
        <dbReference type="ChEBI" id="CHEBI:30823"/>
        <dbReference type="ChEBI" id="CHEBI:58048"/>
        <dbReference type="ChEBI" id="CHEBI:149730"/>
    </reaction>
    <physiologicalReaction direction="left-to-right" evidence="16">
        <dbReference type="Rhea" id="RHEA:64137"/>
    </physiologicalReaction>
</comment>
<dbReference type="PIRSF" id="PIRSF037217">
    <property type="entry name" value="Carboxypeptidase_S"/>
    <property type="match status" value="1"/>
</dbReference>
<comment type="catalytic activity">
    <reaction evidence="22">
        <text>N-(9Z-octadecenoyl)-L-leucine + H2O = L-leucine + (9Z)-octadecenoate</text>
        <dbReference type="Rhea" id="RHEA:51360"/>
        <dbReference type="ChEBI" id="CHEBI:15377"/>
        <dbReference type="ChEBI" id="CHEBI:30823"/>
        <dbReference type="ChEBI" id="CHEBI:57427"/>
        <dbReference type="ChEBI" id="CHEBI:134035"/>
    </reaction>
    <physiologicalReaction direction="left-to-right" evidence="22">
        <dbReference type="Rhea" id="RHEA:51361"/>
    </physiologicalReaction>
    <physiologicalReaction direction="right-to-left" evidence="22">
        <dbReference type="Rhea" id="RHEA:51362"/>
    </physiologicalReaction>
</comment>
<comment type="catalytic activity">
    <reaction evidence="23">
        <text>an N-acyl-aromatic L-alpha-amino acid + H2O = an aromatic L-alpha-amino acid + a carboxylate</text>
        <dbReference type="Rhea" id="RHEA:54184"/>
        <dbReference type="ChEBI" id="CHEBI:15377"/>
        <dbReference type="ChEBI" id="CHEBI:29067"/>
        <dbReference type="ChEBI" id="CHEBI:84824"/>
        <dbReference type="ChEBI" id="CHEBI:138093"/>
        <dbReference type="EC" id="3.5.1.114"/>
    </reaction>
    <physiologicalReaction direction="left-to-right" evidence="23">
        <dbReference type="Rhea" id="RHEA:54185"/>
    </physiologicalReaction>
    <physiologicalReaction direction="right-to-left" evidence="23">
        <dbReference type="Rhea" id="RHEA:54186"/>
    </physiologicalReaction>
</comment>
<comment type="catalytic activity">
    <reaction evidence="25">
        <text>N-(5Z,8Z,11Z,14Z-eicosatetraenoyl)-L-serine + H2O = (5Z,8Z,11Z,14Z)-eicosatetraenoate + L-serine</text>
        <dbReference type="Rhea" id="RHEA:64116"/>
        <dbReference type="ChEBI" id="CHEBI:15377"/>
        <dbReference type="ChEBI" id="CHEBI:32395"/>
        <dbReference type="ChEBI" id="CHEBI:33384"/>
        <dbReference type="ChEBI" id="CHEBI:149697"/>
    </reaction>
    <physiologicalReaction direction="left-to-right" evidence="25">
        <dbReference type="Rhea" id="RHEA:64117"/>
    </physiologicalReaction>
    <physiologicalReaction direction="right-to-left" evidence="25">
        <dbReference type="Rhea" id="RHEA:64118"/>
    </physiologicalReaction>
</comment>
<dbReference type="GO" id="GO:0006629">
    <property type="term" value="P:lipid metabolic process"/>
    <property type="evidence" value="ECO:0007669"/>
    <property type="project" value="UniProtKB-ARBA"/>
</dbReference>
<keyword evidence="3" id="KW-0645">Protease</keyword>
<evidence type="ECO:0000256" key="20">
    <source>
        <dbReference type="ARBA" id="ARBA00048729"/>
    </source>
</evidence>
<sequence length="528" mass="59545">MVWIWLGLHNKDMEGFPSELLPRAAILQVFCVVDMVALTPSRPHRHVRTHRQTWTLKAHTDDVFRCSNISADFIPLTEVRLENFRRSLRFQTVTKDRQVYDRDQLAQLVKFIIQAYPTVHSSPLVAYEVIANYSLLYKVQGSNTSLTPYLLASHLDVVPAPDKGWDAPPFSADILDDFIYARGTIDDKQGVMGILEAVEFLLSNGFKPRRTFYIAFGHDEEGHGVDGAFNIAETLKSQGLTKLEFVSDEGLTIINGLVPGLTRPVGLLGTSEKGQVLLRLRVRGQPGHSSMPPKESTIGILAQAVRRQPSMFGRGPEHHMFEHLAPKMTQPLRLVMSNLWLFGPIVSWYLSKAPTTNAIIRTVTAVTMFNAGIKNNVIPSEATAVVNHRIHPAQTVQEVIDIDRALIDDDRVEIEVMSSMEPHPQAPSDEDSFGYHVIKDSIREVFPEVVVAPGLMFANTDTRFYLQFTHNVYRFSPTFMQPTDVARVHGLNERISKKNYEQAINFYEHLILHADAPGLLPYHNHDEV</sequence>
<evidence type="ECO:0000256" key="7">
    <source>
        <dbReference type="ARBA" id="ARBA00034698"/>
    </source>
</evidence>
<evidence type="ECO:0000256" key="13">
    <source>
        <dbReference type="ARBA" id="ARBA00047874"/>
    </source>
</evidence>
<evidence type="ECO:0000256" key="5">
    <source>
        <dbReference type="ARBA" id="ARBA00022801"/>
    </source>
</evidence>
<evidence type="ECO:0000256" key="8">
    <source>
        <dbReference type="ARBA" id="ARBA00046147"/>
    </source>
</evidence>
<dbReference type="STRING" id="400727.A0A2T7NTK8"/>
<dbReference type="GO" id="GO:0005576">
    <property type="term" value="C:extracellular region"/>
    <property type="evidence" value="ECO:0007669"/>
    <property type="project" value="UniProtKB-ARBA"/>
</dbReference>
<dbReference type="AlphaFoldDB" id="A0A2T7NTK8"/>
<dbReference type="SUPFAM" id="SSF55031">
    <property type="entry name" value="Bacterial exopeptidase dimerisation domain"/>
    <property type="match status" value="1"/>
</dbReference>
<evidence type="ECO:0000256" key="18">
    <source>
        <dbReference type="ARBA" id="ARBA00048579"/>
    </source>
</evidence>
<evidence type="ECO:0000256" key="10">
    <source>
        <dbReference type="ARBA" id="ARBA00047567"/>
    </source>
</evidence>
<dbReference type="FunFam" id="3.40.630.10:FF:000027">
    <property type="entry name" value="N-fatty-acyl-amino acid synthase/hydrolase PM20D1"/>
    <property type="match status" value="1"/>
</dbReference>
<dbReference type="InterPro" id="IPR036264">
    <property type="entry name" value="Bact_exopeptidase_dim_dom"/>
</dbReference>
<comment type="pathway">
    <text evidence="7">Amino-acid metabolism.</text>
</comment>
<evidence type="ECO:0000256" key="23">
    <source>
        <dbReference type="ARBA" id="ARBA00048840"/>
    </source>
</evidence>
<proteinExistence type="inferred from homology"/>
<feature type="active site" evidence="27">
    <location>
        <position position="156"/>
    </location>
</feature>
<feature type="binding site" evidence="28">
    <location>
        <position position="186"/>
    </location>
    <ligand>
        <name>Zn(2+)</name>
        <dbReference type="ChEBI" id="CHEBI:29105"/>
        <label>1</label>
    </ligand>
</feature>
<comment type="catalytic activity">
    <reaction evidence="11">
        <text>N-octadecanoyl-L-phenylalanine + H2O = octadecanoate + L-phenylalanine</text>
        <dbReference type="Rhea" id="RHEA:64128"/>
        <dbReference type="ChEBI" id="CHEBI:15377"/>
        <dbReference type="ChEBI" id="CHEBI:25629"/>
        <dbReference type="ChEBI" id="CHEBI:58095"/>
        <dbReference type="ChEBI" id="CHEBI:149700"/>
    </reaction>
    <physiologicalReaction direction="left-to-right" evidence="11">
        <dbReference type="Rhea" id="RHEA:64129"/>
    </physiologicalReaction>
</comment>
<comment type="similarity">
    <text evidence="2">Belongs to the peptidase M20A family.</text>
</comment>
<dbReference type="GO" id="GO:0046872">
    <property type="term" value="F:metal ion binding"/>
    <property type="evidence" value="ECO:0007669"/>
    <property type="project" value="UniProtKB-KW"/>
</dbReference>
<evidence type="ECO:0000256" key="12">
    <source>
        <dbReference type="ARBA" id="ARBA00047866"/>
    </source>
</evidence>
<evidence type="ECO:0000256" key="26">
    <source>
        <dbReference type="ARBA" id="ARBA00049457"/>
    </source>
</evidence>
<evidence type="ECO:0000256" key="28">
    <source>
        <dbReference type="PIRSR" id="PIRSR037217-2"/>
    </source>
</evidence>
<dbReference type="FunFam" id="1.10.150.900:FF:000003">
    <property type="entry name" value="N-fatty-acyl-amino acid synthase/hydrolase PM20D1"/>
    <property type="match status" value="1"/>
</dbReference>
<comment type="catalytic activity">
    <reaction evidence="18">
        <text>an N-acyl-L-amino acid + H2O = an L-alpha-amino acid + a carboxylate</text>
        <dbReference type="Rhea" id="RHEA:15565"/>
        <dbReference type="ChEBI" id="CHEBI:15377"/>
        <dbReference type="ChEBI" id="CHEBI:29067"/>
        <dbReference type="ChEBI" id="CHEBI:59869"/>
        <dbReference type="ChEBI" id="CHEBI:59874"/>
        <dbReference type="EC" id="3.5.1.14"/>
    </reaction>
    <physiologicalReaction direction="left-to-right" evidence="18">
        <dbReference type="Rhea" id="RHEA:15566"/>
    </physiologicalReaction>
    <physiologicalReaction direction="right-to-left" evidence="18">
        <dbReference type="Rhea" id="RHEA:15567"/>
    </physiologicalReaction>
</comment>
<evidence type="ECO:0000313" key="31">
    <source>
        <dbReference type="Proteomes" id="UP000245119"/>
    </source>
</evidence>
<feature type="domain" description="Peptidase M20 dimerisation" evidence="29">
    <location>
        <begin position="271"/>
        <end position="405"/>
    </location>
</feature>
<keyword evidence="5" id="KW-0378">Hydrolase</keyword>
<evidence type="ECO:0000256" key="2">
    <source>
        <dbReference type="ARBA" id="ARBA00006247"/>
    </source>
</evidence>
<evidence type="ECO:0000256" key="14">
    <source>
        <dbReference type="ARBA" id="ARBA00047879"/>
    </source>
</evidence>
<evidence type="ECO:0000256" key="3">
    <source>
        <dbReference type="ARBA" id="ARBA00022670"/>
    </source>
</evidence>
<dbReference type="EMBL" id="PZQS01000009">
    <property type="protein sequence ID" value="PVD24494.1"/>
    <property type="molecule type" value="Genomic_DNA"/>
</dbReference>
<evidence type="ECO:0000259" key="29">
    <source>
        <dbReference type="Pfam" id="PF07687"/>
    </source>
</evidence>
<evidence type="ECO:0000256" key="25">
    <source>
        <dbReference type="ARBA" id="ARBA00049100"/>
    </source>
</evidence>
<dbReference type="Gene3D" id="3.40.630.10">
    <property type="entry name" value="Zn peptidases"/>
    <property type="match status" value="1"/>
</dbReference>
<keyword evidence="4 28" id="KW-0479">Metal-binding</keyword>
<dbReference type="GO" id="GO:1990845">
    <property type="term" value="P:adaptive thermogenesis"/>
    <property type="evidence" value="ECO:0007669"/>
    <property type="project" value="UniProtKB-ARBA"/>
</dbReference>
<dbReference type="InterPro" id="IPR047177">
    <property type="entry name" value="Pept_M20A"/>
</dbReference>
<evidence type="ECO:0000313" key="30">
    <source>
        <dbReference type="EMBL" id="PVD24494.1"/>
    </source>
</evidence>
<dbReference type="Gene3D" id="3.30.70.360">
    <property type="match status" value="1"/>
</dbReference>
<comment type="catalytic activity">
    <reaction evidence="20">
        <text>N-(9Z-octadecenoyl)-L-glutamine + H2O = L-glutamine + (9Z)-octadecenoate</text>
        <dbReference type="Rhea" id="RHEA:51356"/>
        <dbReference type="ChEBI" id="CHEBI:15377"/>
        <dbReference type="ChEBI" id="CHEBI:30823"/>
        <dbReference type="ChEBI" id="CHEBI:58359"/>
        <dbReference type="ChEBI" id="CHEBI:134033"/>
    </reaction>
    <physiologicalReaction direction="left-to-right" evidence="20">
        <dbReference type="Rhea" id="RHEA:51357"/>
    </physiologicalReaction>
</comment>
<dbReference type="PANTHER" id="PTHR45962:SF1">
    <property type="entry name" value="N-FATTY-ACYL-AMINO ACID SYNTHASE_HYDROLASE PM20D1"/>
    <property type="match status" value="1"/>
</dbReference>
<dbReference type="Gene3D" id="1.10.150.900">
    <property type="match status" value="1"/>
</dbReference>
<comment type="catalytic activity">
    <reaction evidence="21">
        <text>N-(9Z-octadecenoyl)-L-tryptophan + H2O = L-tryptophan + (9Z)-octadecenoate</text>
        <dbReference type="Rhea" id="RHEA:64176"/>
        <dbReference type="ChEBI" id="CHEBI:15377"/>
        <dbReference type="ChEBI" id="CHEBI:30823"/>
        <dbReference type="ChEBI" id="CHEBI:57912"/>
        <dbReference type="ChEBI" id="CHEBI:149733"/>
    </reaction>
    <physiologicalReaction direction="left-to-right" evidence="21">
        <dbReference type="Rhea" id="RHEA:64177"/>
    </physiologicalReaction>
</comment>
<keyword evidence="31" id="KW-1185">Reference proteome</keyword>
<dbReference type="GO" id="GO:0043605">
    <property type="term" value="P:amide catabolic process"/>
    <property type="evidence" value="ECO:0007669"/>
    <property type="project" value="UniProtKB-ARBA"/>
</dbReference>
<gene>
    <name evidence="30" type="ORF">C0Q70_14977</name>
</gene>
<evidence type="ECO:0000256" key="1">
    <source>
        <dbReference type="ARBA" id="ARBA00004872"/>
    </source>
</evidence>
<comment type="catalytic activity">
    <reaction evidence="10">
        <text>N-(4Z,7Z,10Z,13Z,16Z,19Z-docosahexaenoyl)-L-phenylalanine + H2O = (4Z,7Z,10Z,13Z,16Z,19Z)-docosahexaenoate + L-phenylalanine</text>
        <dbReference type="Rhea" id="RHEA:64132"/>
        <dbReference type="ChEBI" id="CHEBI:15377"/>
        <dbReference type="ChEBI" id="CHEBI:58095"/>
        <dbReference type="ChEBI" id="CHEBI:77016"/>
        <dbReference type="ChEBI" id="CHEBI:149701"/>
    </reaction>
    <physiologicalReaction direction="left-to-right" evidence="10">
        <dbReference type="Rhea" id="RHEA:64133"/>
    </physiologicalReaction>
</comment>
<comment type="catalytic activity">
    <reaction evidence="24">
        <text>L-phenylalanine + (9Z)-octadecenoate = N-(9Z-octadecenoyl)-L-phenylalanine + H2O</text>
        <dbReference type="Rhea" id="RHEA:51300"/>
        <dbReference type="ChEBI" id="CHEBI:15377"/>
        <dbReference type="ChEBI" id="CHEBI:30823"/>
        <dbReference type="ChEBI" id="CHEBI:58095"/>
        <dbReference type="ChEBI" id="CHEBI:134020"/>
    </reaction>
    <physiologicalReaction direction="left-to-right" evidence="24">
        <dbReference type="Rhea" id="RHEA:51301"/>
    </physiologicalReaction>
    <physiologicalReaction direction="right-to-left" evidence="24">
        <dbReference type="Rhea" id="RHEA:51302"/>
    </physiologicalReaction>
</comment>
<comment type="catalytic activity">
    <reaction evidence="14">
        <text>N-hexadecanoyl-L-phenylalanine + H2O = hexadecanoate + L-phenylalanine</text>
        <dbReference type="Rhea" id="RHEA:64124"/>
        <dbReference type="ChEBI" id="CHEBI:7896"/>
        <dbReference type="ChEBI" id="CHEBI:15377"/>
        <dbReference type="ChEBI" id="CHEBI:58095"/>
        <dbReference type="ChEBI" id="CHEBI:149699"/>
    </reaction>
    <physiologicalReaction direction="left-to-right" evidence="14">
        <dbReference type="Rhea" id="RHEA:64125"/>
    </physiologicalReaction>
</comment>
<keyword evidence="6 28" id="KW-0862">Zinc</keyword>
<dbReference type="InterPro" id="IPR017141">
    <property type="entry name" value="Pept_M20_carboxypep"/>
</dbReference>
<comment type="caution">
    <text evidence="30">The sequence shown here is derived from an EMBL/GenBank/DDBJ whole genome shotgun (WGS) entry which is preliminary data.</text>
</comment>
<protein>
    <recommendedName>
        <fullName evidence="29">Peptidase M20 dimerisation domain-containing protein</fullName>
    </recommendedName>
</protein>
<reference evidence="30 31" key="1">
    <citation type="submission" date="2018-04" db="EMBL/GenBank/DDBJ databases">
        <title>The genome of golden apple snail Pomacea canaliculata provides insight into stress tolerance and invasive adaptation.</title>
        <authorList>
            <person name="Liu C."/>
            <person name="Liu B."/>
            <person name="Ren Y."/>
            <person name="Zhang Y."/>
            <person name="Wang H."/>
            <person name="Li S."/>
            <person name="Jiang F."/>
            <person name="Yin L."/>
            <person name="Zhang G."/>
            <person name="Qian W."/>
            <person name="Fan W."/>
        </authorList>
    </citation>
    <scope>NUCLEOTIDE SEQUENCE [LARGE SCALE GENOMIC DNA]</scope>
    <source>
        <strain evidence="30">SZHN2017</strain>
        <tissue evidence="30">Muscle</tissue>
    </source>
</reference>
<evidence type="ECO:0000256" key="27">
    <source>
        <dbReference type="PIRSR" id="PIRSR037217-1"/>
    </source>
</evidence>
<dbReference type="SUPFAM" id="SSF53187">
    <property type="entry name" value="Zn-dependent exopeptidases"/>
    <property type="match status" value="1"/>
</dbReference>
<comment type="catalytic activity">
    <reaction evidence="19">
        <text>N-(9Z-octadecenoyl)-L-serine + H2O = L-serine + (9Z)-octadecenoate</text>
        <dbReference type="Rhea" id="RHEA:51352"/>
        <dbReference type="ChEBI" id="CHEBI:15377"/>
        <dbReference type="ChEBI" id="CHEBI:30823"/>
        <dbReference type="ChEBI" id="CHEBI:33384"/>
        <dbReference type="ChEBI" id="CHEBI:134031"/>
    </reaction>
    <physiologicalReaction direction="left-to-right" evidence="19">
        <dbReference type="Rhea" id="RHEA:51353"/>
    </physiologicalReaction>
</comment>
<evidence type="ECO:0000256" key="9">
    <source>
        <dbReference type="ARBA" id="ARBA00047450"/>
    </source>
</evidence>
<evidence type="ECO:0000256" key="17">
    <source>
        <dbReference type="ARBA" id="ARBA00048402"/>
    </source>
</evidence>
<name>A0A2T7NTK8_POMCA</name>
<comment type="pathway">
    <text evidence="1">Lipid metabolism; fatty acid metabolism.</text>
</comment>
<evidence type="ECO:0000256" key="15">
    <source>
        <dbReference type="ARBA" id="ARBA00048145"/>
    </source>
</evidence>
<evidence type="ECO:0000256" key="19">
    <source>
        <dbReference type="ARBA" id="ARBA00048597"/>
    </source>
</evidence>
<feature type="binding site" evidence="28">
    <location>
        <position position="221"/>
    </location>
    <ligand>
        <name>Zn(2+)</name>
        <dbReference type="ChEBI" id="CHEBI:29105"/>
        <label>1</label>
    </ligand>
</feature>
<dbReference type="PANTHER" id="PTHR45962">
    <property type="entry name" value="N-FATTY-ACYL-AMINO ACID SYNTHASE/HYDROLASE PM20D1"/>
    <property type="match status" value="1"/>
</dbReference>
<dbReference type="GO" id="GO:0043604">
    <property type="term" value="P:amide biosynthetic process"/>
    <property type="evidence" value="ECO:0007669"/>
    <property type="project" value="TreeGrafter"/>
</dbReference>
<dbReference type="InterPro" id="IPR002933">
    <property type="entry name" value="Peptidase_M20"/>
</dbReference>
<comment type="function">
    <text evidence="8">Secreted enzyme that regulates the endogenous N-fatty acyl amino acid (NAAs) tissue and circulating levels by functioning as a bidirectional NAA synthase/hydrolase. It condenses free fatty acids and free amino acids to generate NAAs and bidirectionally catalyzes the reverse hydrolysis reaction. Some of these NAAs stimulate oxidative metabolism via mitochondrial uncoupling, increasing energy expenditure in a UPC1-independent manner. Thereby, this secreted protein may indirectly regulate whole body energy expenditure. PM20D1 circulates in tight association with both low- and high-density (LDL and HDL,respectively) lipoprotein particles.</text>
</comment>
<comment type="catalytic activity">
    <reaction evidence="15">
        <text>N-(9Z-octadecenoyl)-L-methionine + H2O = (9Z)-octadecenoate + L-methionine</text>
        <dbReference type="Rhea" id="RHEA:64144"/>
        <dbReference type="ChEBI" id="CHEBI:15377"/>
        <dbReference type="ChEBI" id="CHEBI:30823"/>
        <dbReference type="ChEBI" id="CHEBI:57844"/>
        <dbReference type="ChEBI" id="CHEBI:149732"/>
    </reaction>
    <physiologicalReaction direction="left-to-right" evidence="15">
        <dbReference type="Rhea" id="RHEA:64145"/>
    </physiologicalReaction>
</comment>